<dbReference type="InterPro" id="IPR009776">
    <property type="entry name" value="Spore_0_M"/>
</dbReference>
<evidence type="ECO:0000313" key="2">
    <source>
        <dbReference type="Proteomes" id="UP000252118"/>
    </source>
</evidence>
<sequence>MILRKYMSLFGIGSAKIDLVLPKNSFKQGELLQGYFFLEGGIIEQKLRRVECDLVMLDNNGKEEKIIDSTTVLKSDSIKAEERNKLSFTYRIPKSLPYSEENGVRYLFKTKLTFDQGVESLDEDYITID</sequence>
<comment type="caution">
    <text evidence="1">The sequence shown here is derived from an EMBL/GenBank/DDBJ whole genome shotgun (WGS) entry which is preliminary data.</text>
</comment>
<proteinExistence type="predicted"/>
<dbReference type="EMBL" id="QNRJ01000001">
    <property type="protein sequence ID" value="RBP07917.1"/>
    <property type="molecule type" value="Genomic_DNA"/>
</dbReference>
<dbReference type="Pfam" id="PF07070">
    <property type="entry name" value="Spo0M"/>
    <property type="match status" value="1"/>
</dbReference>
<protein>
    <submittedName>
        <fullName evidence="1">Sporulation-control protein</fullName>
    </submittedName>
</protein>
<reference evidence="1 2" key="1">
    <citation type="submission" date="2018-06" db="EMBL/GenBank/DDBJ databases">
        <title>Freshwater and sediment microbial communities from various areas in North America, analyzing microbe dynamics in response to fracking.</title>
        <authorList>
            <person name="Lamendella R."/>
        </authorList>
    </citation>
    <scope>NUCLEOTIDE SEQUENCE [LARGE SCALE GENOMIC DNA]</scope>
    <source>
        <strain evidence="1 2">97B</strain>
    </source>
</reference>
<dbReference type="OrthoDB" id="2988706at2"/>
<dbReference type="PANTHER" id="PTHR40053:SF1">
    <property type="entry name" value="SPORULATION-CONTROL PROTEIN SPO0M"/>
    <property type="match status" value="1"/>
</dbReference>
<gene>
    <name evidence="1" type="ORF">DET59_101285</name>
</gene>
<evidence type="ECO:0000313" key="1">
    <source>
        <dbReference type="EMBL" id="RBP07917.1"/>
    </source>
</evidence>
<dbReference type="Proteomes" id="UP000252118">
    <property type="component" value="Unassembled WGS sequence"/>
</dbReference>
<dbReference type="AlphaFoldDB" id="A0A366EZW5"/>
<dbReference type="PANTHER" id="PTHR40053">
    <property type="entry name" value="SPORULATION-CONTROL PROTEIN SPO0M"/>
    <property type="match status" value="1"/>
</dbReference>
<name>A0A366EZW5_9BACI</name>
<organism evidence="1 2">
    <name type="scientific">Rossellomorea aquimaris</name>
    <dbReference type="NCBI Taxonomy" id="189382"/>
    <lineage>
        <taxon>Bacteria</taxon>
        <taxon>Bacillati</taxon>
        <taxon>Bacillota</taxon>
        <taxon>Bacilli</taxon>
        <taxon>Bacillales</taxon>
        <taxon>Bacillaceae</taxon>
        <taxon>Rossellomorea</taxon>
    </lineage>
</organism>
<dbReference type="RefSeq" id="WP_113967807.1">
    <property type="nucleotide sequence ID" value="NZ_QNRJ01000001.1"/>
</dbReference>
<accession>A0A366EZW5</accession>